<sequence length="168" mass="18936">MPLIASKFASTMRTLSHITSSLCGGWEKKERGLGPDSVNGFLMNVILVDRGTFPHKFSDIGASIFWISSILMYVPVVFFGKWIGLTYVLSSSFLCMLYRRGAKMSSMYSSLYFPNESLLRSLETQLPGHKISVSRIIYTAIEVWEVAASLYLGAANYEVRKQMKWAHT</sequence>
<reference evidence="2" key="1">
    <citation type="submission" date="2020-11" db="EMBL/GenBank/DDBJ databases">
        <authorList>
            <consortium name="DOE Joint Genome Institute"/>
            <person name="Ahrendt S."/>
            <person name="Riley R."/>
            <person name="Andreopoulos W."/>
            <person name="LaButti K."/>
            <person name="Pangilinan J."/>
            <person name="Ruiz-duenas F.J."/>
            <person name="Barrasa J.M."/>
            <person name="Sanchez-Garcia M."/>
            <person name="Camarero S."/>
            <person name="Miyauchi S."/>
            <person name="Serrano A."/>
            <person name="Linde D."/>
            <person name="Babiker R."/>
            <person name="Drula E."/>
            <person name="Ayuso-Fernandez I."/>
            <person name="Pacheco R."/>
            <person name="Padilla G."/>
            <person name="Ferreira P."/>
            <person name="Barriuso J."/>
            <person name="Kellner H."/>
            <person name="Castanera R."/>
            <person name="Alfaro M."/>
            <person name="Ramirez L."/>
            <person name="Pisabarro A.G."/>
            <person name="Kuo A."/>
            <person name="Tritt A."/>
            <person name="Lipzen A."/>
            <person name="He G."/>
            <person name="Yan M."/>
            <person name="Ng V."/>
            <person name="Cullen D."/>
            <person name="Martin F."/>
            <person name="Rosso M.-N."/>
            <person name="Henrissat B."/>
            <person name="Hibbett D."/>
            <person name="Martinez A.T."/>
            <person name="Grigoriev I.V."/>
        </authorList>
    </citation>
    <scope>NUCLEOTIDE SEQUENCE</scope>
    <source>
        <strain evidence="2">AH 44721</strain>
    </source>
</reference>
<comment type="caution">
    <text evidence="2">The sequence shown here is derived from an EMBL/GenBank/DDBJ whole genome shotgun (WGS) entry which is preliminary data.</text>
</comment>
<keyword evidence="1" id="KW-0472">Membrane</keyword>
<accession>A0A9P5NE78</accession>
<evidence type="ECO:0000313" key="3">
    <source>
        <dbReference type="Proteomes" id="UP000724874"/>
    </source>
</evidence>
<proteinExistence type="predicted"/>
<keyword evidence="3" id="KW-1185">Reference proteome</keyword>
<evidence type="ECO:0000256" key="1">
    <source>
        <dbReference type="SAM" id="Phobius"/>
    </source>
</evidence>
<name>A0A9P5NE78_GYMJU</name>
<gene>
    <name evidence="2" type="ORF">CPB84DRAFT_1788673</name>
</gene>
<protein>
    <submittedName>
        <fullName evidence="2">Uncharacterized protein</fullName>
    </submittedName>
</protein>
<feature type="transmembrane region" description="Helical" evidence="1">
    <location>
        <begin position="82"/>
        <end position="98"/>
    </location>
</feature>
<organism evidence="2 3">
    <name type="scientific">Gymnopilus junonius</name>
    <name type="common">Spectacular rustgill mushroom</name>
    <name type="synonym">Gymnopilus spectabilis subsp. junonius</name>
    <dbReference type="NCBI Taxonomy" id="109634"/>
    <lineage>
        <taxon>Eukaryota</taxon>
        <taxon>Fungi</taxon>
        <taxon>Dikarya</taxon>
        <taxon>Basidiomycota</taxon>
        <taxon>Agaricomycotina</taxon>
        <taxon>Agaricomycetes</taxon>
        <taxon>Agaricomycetidae</taxon>
        <taxon>Agaricales</taxon>
        <taxon>Agaricineae</taxon>
        <taxon>Hymenogastraceae</taxon>
        <taxon>Gymnopilus</taxon>
    </lineage>
</organism>
<dbReference type="Proteomes" id="UP000724874">
    <property type="component" value="Unassembled WGS sequence"/>
</dbReference>
<keyword evidence="1" id="KW-1133">Transmembrane helix</keyword>
<dbReference type="EMBL" id="JADNYJ010000104">
    <property type="protein sequence ID" value="KAF8885080.1"/>
    <property type="molecule type" value="Genomic_DNA"/>
</dbReference>
<keyword evidence="1" id="KW-0812">Transmembrane</keyword>
<evidence type="ECO:0000313" key="2">
    <source>
        <dbReference type="EMBL" id="KAF8885080.1"/>
    </source>
</evidence>
<dbReference type="AlphaFoldDB" id="A0A9P5NE78"/>